<dbReference type="InterPro" id="IPR046956">
    <property type="entry name" value="RLP23-like"/>
</dbReference>
<keyword evidence="9" id="KW-0325">Glycoprotein</keyword>
<dbReference type="OMA" id="KNITVAC"/>
<dbReference type="AlphaFoldDB" id="A0A061E8A3"/>
<dbReference type="InterPro" id="IPR013210">
    <property type="entry name" value="LRR_N_plant-typ"/>
</dbReference>
<evidence type="ECO:0000256" key="5">
    <source>
        <dbReference type="ARBA" id="ARBA00022737"/>
    </source>
</evidence>
<sequence>MPSRNTSFQLLFVFFLPLVSRFYHLEATEFNSNVGYMEMERKALLSIKGLREPFGRLSSWIGEDCYNWAGVGCSNQTGHIVDLRNKEREVN</sequence>
<dbReference type="Gene3D" id="3.80.10.10">
    <property type="entry name" value="Ribonuclease Inhibitor"/>
    <property type="match status" value="1"/>
</dbReference>
<keyword evidence="7" id="KW-0472">Membrane</keyword>
<protein>
    <recommendedName>
        <fullName evidence="11">Leucine-rich repeat-containing N-terminal plant-type domain-containing protein</fullName>
    </recommendedName>
</protein>
<keyword evidence="6" id="KW-1133">Transmembrane helix</keyword>
<feature type="domain" description="Leucine-rich repeat-containing N-terminal plant-type" evidence="11">
    <location>
        <begin position="39"/>
        <end position="74"/>
    </location>
</feature>
<dbReference type="HOGENOM" id="CLU_2431400_0_0_1"/>
<evidence type="ECO:0000256" key="7">
    <source>
        <dbReference type="ARBA" id="ARBA00023136"/>
    </source>
</evidence>
<dbReference type="Gramene" id="EOY00888">
    <property type="protein sequence ID" value="EOY00888"/>
    <property type="gene ID" value="TCM_010807"/>
</dbReference>
<dbReference type="PANTHER" id="PTHR48063">
    <property type="entry name" value="LRR RECEPTOR-LIKE KINASE"/>
    <property type="match status" value="1"/>
</dbReference>
<dbReference type="InParanoid" id="A0A061E8A3"/>
<evidence type="ECO:0000256" key="9">
    <source>
        <dbReference type="ARBA" id="ARBA00023180"/>
    </source>
</evidence>
<reference evidence="12 13" key="1">
    <citation type="journal article" date="2013" name="Genome Biol.">
        <title>The genome sequence of the most widely cultivated cacao type and its use to identify candidate genes regulating pod color.</title>
        <authorList>
            <person name="Motamayor J.C."/>
            <person name="Mockaitis K."/>
            <person name="Schmutz J."/>
            <person name="Haiminen N."/>
            <person name="Iii D.L."/>
            <person name="Cornejo O."/>
            <person name="Findley S.D."/>
            <person name="Zheng P."/>
            <person name="Utro F."/>
            <person name="Royaert S."/>
            <person name="Saski C."/>
            <person name="Jenkins J."/>
            <person name="Podicheti R."/>
            <person name="Zhao M."/>
            <person name="Scheffler B.E."/>
            <person name="Stack J.C."/>
            <person name="Feltus F.A."/>
            <person name="Mustiga G.M."/>
            <person name="Amores F."/>
            <person name="Phillips W."/>
            <person name="Marelli J.P."/>
            <person name="May G.D."/>
            <person name="Shapiro H."/>
            <person name="Ma J."/>
            <person name="Bustamante C.D."/>
            <person name="Schnell R.J."/>
            <person name="Main D."/>
            <person name="Gilbert D."/>
            <person name="Parida L."/>
            <person name="Kuhn D.N."/>
        </authorList>
    </citation>
    <scope>NUCLEOTIDE SEQUENCE [LARGE SCALE GENOMIC DNA]</scope>
    <source>
        <strain evidence="13">cv. Matina 1-6</strain>
    </source>
</reference>
<accession>A0A061E8A3</accession>
<dbReference type="STRING" id="3641.A0A061E8A3"/>
<dbReference type="InterPro" id="IPR032675">
    <property type="entry name" value="LRR_dom_sf"/>
</dbReference>
<evidence type="ECO:0000259" key="11">
    <source>
        <dbReference type="Pfam" id="PF08263"/>
    </source>
</evidence>
<evidence type="ECO:0000313" key="12">
    <source>
        <dbReference type="EMBL" id="EOY00888.1"/>
    </source>
</evidence>
<dbReference type="EMBL" id="CM001880">
    <property type="protein sequence ID" value="EOY00888.1"/>
    <property type="molecule type" value="Genomic_DNA"/>
</dbReference>
<evidence type="ECO:0000256" key="2">
    <source>
        <dbReference type="ARBA" id="ARBA00022614"/>
    </source>
</evidence>
<evidence type="ECO:0000256" key="1">
    <source>
        <dbReference type="ARBA" id="ARBA00004479"/>
    </source>
</evidence>
<gene>
    <name evidence="12" type="ORF">TCM_010807</name>
</gene>
<dbReference type="Proteomes" id="UP000026915">
    <property type="component" value="Chromosome 2"/>
</dbReference>
<name>A0A061E8A3_THECC</name>
<evidence type="ECO:0000256" key="10">
    <source>
        <dbReference type="SAM" id="SignalP"/>
    </source>
</evidence>
<keyword evidence="5" id="KW-0677">Repeat</keyword>
<evidence type="ECO:0000256" key="8">
    <source>
        <dbReference type="ARBA" id="ARBA00023170"/>
    </source>
</evidence>
<evidence type="ECO:0000256" key="6">
    <source>
        <dbReference type="ARBA" id="ARBA00022989"/>
    </source>
</evidence>
<feature type="chain" id="PRO_5001600933" description="Leucine-rich repeat-containing N-terminal plant-type domain-containing protein" evidence="10">
    <location>
        <begin position="22"/>
        <end position="91"/>
    </location>
</feature>
<keyword evidence="8" id="KW-0675">Receptor</keyword>
<evidence type="ECO:0000256" key="3">
    <source>
        <dbReference type="ARBA" id="ARBA00022692"/>
    </source>
</evidence>
<keyword evidence="2" id="KW-0433">Leucine-rich repeat</keyword>
<keyword evidence="4 10" id="KW-0732">Signal</keyword>
<evidence type="ECO:0000313" key="13">
    <source>
        <dbReference type="Proteomes" id="UP000026915"/>
    </source>
</evidence>
<evidence type="ECO:0000256" key="4">
    <source>
        <dbReference type="ARBA" id="ARBA00022729"/>
    </source>
</evidence>
<keyword evidence="13" id="KW-1185">Reference proteome</keyword>
<dbReference type="GO" id="GO:0016020">
    <property type="term" value="C:membrane"/>
    <property type="evidence" value="ECO:0007669"/>
    <property type="project" value="UniProtKB-SubCell"/>
</dbReference>
<dbReference type="Pfam" id="PF08263">
    <property type="entry name" value="LRRNT_2"/>
    <property type="match status" value="1"/>
</dbReference>
<dbReference type="PANTHER" id="PTHR48063:SF90">
    <property type="entry name" value="OS11G0565920 PROTEIN"/>
    <property type="match status" value="1"/>
</dbReference>
<feature type="signal peptide" evidence="10">
    <location>
        <begin position="1"/>
        <end position="21"/>
    </location>
</feature>
<keyword evidence="3" id="KW-0812">Transmembrane</keyword>
<comment type="subcellular location">
    <subcellularLocation>
        <location evidence="1">Membrane</location>
        <topology evidence="1">Single-pass type I membrane protein</topology>
    </subcellularLocation>
</comment>
<proteinExistence type="predicted"/>
<organism evidence="12 13">
    <name type="scientific">Theobroma cacao</name>
    <name type="common">Cacao</name>
    <name type="synonym">Cocoa</name>
    <dbReference type="NCBI Taxonomy" id="3641"/>
    <lineage>
        <taxon>Eukaryota</taxon>
        <taxon>Viridiplantae</taxon>
        <taxon>Streptophyta</taxon>
        <taxon>Embryophyta</taxon>
        <taxon>Tracheophyta</taxon>
        <taxon>Spermatophyta</taxon>
        <taxon>Magnoliopsida</taxon>
        <taxon>eudicotyledons</taxon>
        <taxon>Gunneridae</taxon>
        <taxon>Pentapetalae</taxon>
        <taxon>rosids</taxon>
        <taxon>malvids</taxon>
        <taxon>Malvales</taxon>
        <taxon>Malvaceae</taxon>
        <taxon>Byttnerioideae</taxon>
        <taxon>Theobroma</taxon>
    </lineage>
</organism>